<feature type="compositionally biased region" description="Polar residues" evidence="1">
    <location>
        <begin position="375"/>
        <end position="389"/>
    </location>
</feature>
<feature type="compositionally biased region" description="Low complexity" evidence="1">
    <location>
        <begin position="448"/>
        <end position="457"/>
    </location>
</feature>
<evidence type="ECO:0000256" key="2">
    <source>
        <dbReference type="SAM" id="SignalP"/>
    </source>
</evidence>
<feature type="region of interest" description="Disordered" evidence="1">
    <location>
        <begin position="361"/>
        <end position="389"/>
    </location>
</feature>
<evidence type="ECO:0000256" key="1">
    <source>
        <dbReference type="SAM" id="MobiDB-lite"/>
    </source>
</evidence>
<feature type="compositionally biased region" description="Basic and acidic residues" evidence="1">
    <location>
        <begin position="414"/>
        <end position="429"/>
    </location>
</feature>
<keyword evidence="3" id="KW-1185">Reference proteome</keyword>
<feature type="signal peptide" evidence="2">
    <location>
        <begin position="1"/>
        <end position="18"/>
    </location>
</feature>
<dbReference type="AlphaFoldDB" id="A0A915PVV2"/>
<proteinExistence type="predicted"/>
<sequence>MIIKLGVLFLAFIVAVYTLQNQFTSSPFDNFRIECAKSSGAVKINVRMVGSQGFIRQDIVFAIICERVDELYPWHGMPTGIVEMEREDCYYSHLFDPVVDTESLYTCRSREYISGITRLSDTRVQMLCCRLRTRDEANCREKVFKKPIGSDAQIEIYHRKQLINSIAVEGHNYRVRFCDLAPRSTGLIYDDTPRTTATITESLKIPKHEEHLASQTEGDLLNATSTKKTAYTKNERMASQVTTVPSPTKQVTRVFQSNSPYSSENQGTWNRSTISVADGIEERNATAPIVPTTSSPITQQWQSENHSTFKEDVSSSDLRYQTADTLPDFTASLLQSTASPSLILLKPLSVKALHTKVTARSKQSTMKVSTKRRTQTLSPITSTTSLKTTSQPTLVLFTEHENITRKPSVSSVQLHRDSSSGAHIDEEIKYSPFENGDNNPSRDKASESENSFSPTSSDPLGVISSLGSSFPQKISNEIRRAPIKPPRKQIGAAYSEFKGFPNRPTNKMEHEFNFPSFGDANTEDVGLDYAEYDLLMKKSADGSRTYVPENQEPLKAPSVASVYDASKQVSGNMKKKKEVQQGVQERDQEQMHDVTKELLPMNDAEVNLVSADIHTPSPVDTVLNEDLKIATTDIKQTNSDKNAEIPYDPAKFYHTPPPKRPPATEKVLTFCTKEIAIRDRHNLVIACGSETEIWQPFRCPKGSECFLSVDSSYRICCAVAESVQYAQ</sequence>
<protein>
    <submittedName>
        <fullName evidence="4">Uncharacterized protein</fullName>
    </submittedName>
</protein>
<evidence type="ECO:0000313" key="3">
    <source>
        <dbReference type="Proteomes" id="UP000887581"/>
    </source>
</evidence>
<feature type="region of interest" description="Disordered" evidence="1">
    <location>
        <begin position="405"/>
        <end position="466"/>
    </location>
</feature>
<feature type="chain" id="PRO_5037309186" evidence="2">
    <location>
        <begin position="19"/>
        <end position="727"/>
    </location>
</feature>
<dbReference type="WBParaSite" id="sdigi.contig295.g7176.t1">
    <property type="protein sequence ID" value="sdigi.contig295.g7176.t1"/>
    <property type="gene ID" value="sdigi.contig295.g7176"/>
</dbReference>
<feature type="region of interest" description="Disordered" evidence="1">
    <location>
        <begin position="569"/>
        <end position="588"/>
    </location>
</feature>
<name>A0A915PVV2_9BILA</name>
<accession>A0A915PVV2</accession>
<organism evidence="3 4">
    <name type="scientific">Setaria digitata</name>
    <dbReference type="NCBI Taxonomy" id="48799"/>
    <lineage>
        <taxon>Eukaryota</taxon>
        <taxon>Metazoa</taxon>
        <taxon>Ecdysozoa</taxon>
        <taxon>Nematoda</taxon>
        <taxon>Chromadorea</taxon>
        <taxon>Rhabditida</taxon>
        <taxon>Spirurina</taxon>
        <taxon>Spiruromorpha</taxon>
        <taxon>Filarioidea</taxon>
        <taxon>Setariidae</taxon>
        <taxon>Setaria</taxon>
    </lineage>
</organism>
<keyword evidence="2" id="KW-0732">Signal</keyword>
<evidence type="ECO:0000313" key="4">
    <source>
        <dbReference type="WBParaSite" id="sdigi.contig295.g7176.t1"/>
    </source>
</evidence>
<reference evidence="4" key="1">
    <citation type="submission" date="2022-11" db="UniProtKB">
        <authorList>
            <consortium name="WormBaseParasite"/>
        </authorList>
    </citation>
    <scope>IDENTIFICATION</scope>
</reference>
<dbReference type="Proteomes" id="UP000887581">
    <property type="component" value="Unplaced"/>
</dbReference>